<dbReference type="Gene3D" id="1.10.10.10">
    <property type="entry name" value="Winged helix-like DNA-binding domain superfamily/Winged helix DNA-binding domain"/>
    <property type="match status" value="1"/>
</dbReference>
<dbReference type="Proteomes" id="UP000320176">
    <property type="component" value="Unassembled WGS sequence"/>
</dbReference>
<dbReference type="RefSeq" id="WP_197454664.1">
    <property type="nucleotide sequence ID" value="NZ_CP151726.1"/>
</dbReference>
<dbReference type="AlphaFoldDB" id="A0A5C6AQI7"/>
<keyword evidence="3" id="KW-0731">Sigma factor</keyword>
<dbReference type="NCBIfam" id="TIGR02937">
    <property type="entry name" value="sigma70-ECF"/>
    <property type="match status" value="1"/>
</dbReference>
<dbReference type="InterPro" id="IPR014331">
    <property type="entry name" value="RNA_pol_sigma70_ECF_RHOBA"/>
</dbReference>
<feature type="domain" description="RNA polymerase sigma-70 region 2" evidence="5">
    <location>
        <begin position="16"/>
        <end position="81"/>
    </location>
</feature>
<name>A0A5C6AQI7_9BACT</name>
<dbReference type="InterPro" id="IPR013324">
    <property type="entry name" value="RNA_pol_sigma_r3/r4-like"/>
</dbReference>
<evidence type="ECO:0000256" key="2">
    <source>
        <dbReference type="ARBA" id="ARBA00023015"/>
    </source>
</evidence>
<dbReference type="PANTHER" id="PTHR43133">
    <property type="entry name" value="RNA POLYMERASE ECF-TYPE SIGMA FACTO"/>
    <property type="match status" value="1"/>
</dbReference>
<gene>
    <name evidence="6" type="primary">cnrH_3</name>
    <name evidence="6" type="ORF">Pla52n_32640</name>
</gene>
<evidence type="ECO:0000313" key="7">
    <source>
        <dbReference type="Proteomes" id="UP000320176"/>
    </source>
</evidence>
<protein>
    <submittedName>
        <fullName evidence="6">RNA polymerase sigma factor CnrH</fullName>
    </submittedName>
</protein>
<dbReference type="InterPro" id="IPR014284">
    <property type="entry name" value="RNA_pol_sigma-70_dom"/>
</dbReference>
<sequence>MTFLRDRDLATFEQIVAAHETAVRAFVAVRIDDPFEAHDLAQEVFLLLWRRLEEIDLDQPLRPWLLAVAMNLVRQHRRKSRATPIGGNDGVLELLHDRIDSSDVVDGPVFVALERCLGKLDEAARQLIRWRYEDGLVIREICQRVGSGHSVVTMKLHRLRSLLFDCIQTNTQEAS</sequence>
<keyword evidence="2" id="KW-0805">Transcription regulation</keyword>
<comment type="similarity">
    <text evidence="1">Belongs to the sigma-70 factor family. ECF subfamily.</text>
</comment>
<dbReference type="SUPFAM" id="SSF88946">
    <property type="entry name" value="Sigma2 domain of RNA polymerase sigma factors"/>
    <property type="match status" value="1"/>
</dbReference>
<dbReference type="InterPro" id="IPR013325">
    <property type="entry name" value="RNA_pol_sigma_r2"/>
</dbReference>
<organism evidence="6 7">
    <name type="scientific">Stieleria varia</name>
    <dbReference type="NCBI Taxonomy" id="2528005"/>
    <lineage>
        <taxon>Bacteria</taxon>
        <taxon>Pseudomonadati</taxon>
        <taxon>Planctomycetota</taxon>
        <taxon>Planctomycetia</taxon>
        <taxon>Pirellulales</taxon>
        <taxon>Pirellulaceae</taxon>
        <taxon>Stieleria</taxon>
    </lineage>
</organism>
<evidence type="ECO:0000256" key="3">
    <source>
        <dbReference type="ARBA" id="ARBA00023082"/>
    </source>
</evidence>
<dbReference type="Gene3D" id="1.10.1740.10">
    <property type="match status" value="1"/>
</dbReference>
<dbReference type="NCBIfam" id="TIGR02989">
    <property type="entry name" value="Sig-70_gvs1"/>
    <property type="match status" value="1"/>
</dbReference>
<proteinExistence type="inferred from homology"/>
<evidence type="ECO:0000259" key="5">
    <source>
        <dbReference type="Pfam" id="PF04542"/>
    </source>
</evidence>
<dbReference type="InterPro" id="IPR039425">
    <property type="entry name" value="RNA_pol_sigma-70-like"/>
</dbReference>
<dbReference type="PANTHER" id="PTHR43133:SF51">
    <property type="entry name" value="RNA POLYMERASE SIGMA FACTOR"/>
    <property type="match status" value="1"/>
</dbReference>
<accession>A0A5C6AQI7</accession>
<dbReference type="EMBL" id="SJPN01000004">
    <property type="protein sequence ID" value="TWU02215.1"/>
    <property type="molecule type" value="Genomic_DNA"/>
</dbReference>
<dbReference type="Pfam" id="PF04542">
    <property type="entry name" value="Sigma70_r2"/>
    <property type="match status" value="1"/>
</dbReference>
<reference evidence="6 7" key="1">
    <citation type="submission" date="2019-02" db="EMBL/GenBank/DDBJ databases">
        <title>Deep-cultivation of Planctomycetes and their phenomic and genomic characterization uncovers novel biology.</title>
        <authorList>
            <person name="Wiegand S."/>
            <person name="Jogler M."/>
            <person name="Boedeker C."/>
            <person name="Pinto D."/>
            <person name="Vollmers J."/>
            <person name="Rivas-Marin E."/>
            <person name="Kohn T."/>
            <person name="Peeters S.H."/>
            <person name="Heuer A."/>
            <person name="Rast P."/>
            <person name="Oberbeckmann S."/>
            <person name="Bunk B."/>
            <person name="Jeske O."/>
            <person name="Meyerdierks A."/>
            <person name="Storesund J.E."/>
            <person name="Kallscheuer N."/>
            <person name="Luecker S."/>
            <person name="Lage O.M."/>
            <person name="Pohl T."/>
            <person name="Merkel B.J."/>
            <person name="Hornburger P."/>
            <person name="Mueller R.-W."/>
            <person name="Bruemmer F."/>
            <person name="Labrenz M."/>
            <person name="Spormann A.M."/>
            <person name="Op Den Camp H."/>
            <person name="Overmann J."/>
            <person name="Amann R."/>
            <person name="Jetten M.S.M."/>
            <person name="Mascher T."/>
            <person name="Medema M.H."/>
            <person name="Devos D.P."/>
            <person name="Kaster A.-K."/>
            <person name="Ovreas L."/>
            <person name="Rohde M."/>
            <person name="Galperin M.Y."/>
            <person name="Jogler C."/>
        </authorList>
    </citation>
    <scope>NUCLEOTIDE SEQUENCE [LARGE SCALE GENOMIC DNA]</scope>
    <source>
        <strain evidence="6 7">Pla52n</strain>
    </source>
</reference>
<evidence type="ECO:0000313" key="6">
    <source>
        <dbReference type="EMBL" id="TWU02215.1"/>
    </source>
</evidence>
<dbReference type="GO" id="GO:0016987">
    <property type="term" value="F:sigma factor activity"/>
    <property type="evidence" value="ECO:0007669"/>
    <property type="project" value="UniProtKB-KW"/>
</dbReference>
<dbReference type="SUPFAM" id="SSF88659">
    <property type="entry name" value="Sigma3 and sigma4 domains of RNA polymerase sigma factors"/>
    <property type="match status" value="1"/>
</dbReference>
<evidence type="ECO:0000256" key="1">
    <source>
        <dbReference type="ARBA" id="ARBA00010641"/>
    </source>
</evidence>
<keyword evidence="7" id="KW-1185">Reference proteome</keyword>
<dbReference type="InterPro" id="IPR007627">
    <property type="entry name" value="RNA_pol_sigma70_r2"/>
</dbReference>
<comment type="caution">
    <text evidence="6">The sequence shown here is derived from an EMBL/GenBank/DDBJ whole genome shotgun (WGS) entry which is preliminary data.</text>
</comment>
<evidence type="ECO:0000256" key="4">
    <source>
        <dbReference type="ARBA" id="ARBA00023163"/>
    </source>
</evidence>
<dbReference type="GO" id="GO:0006352">
    <property type="term" value="P:DNA-templated transcription initiation"/>
    <property type="evidence" value="ECO:0007669"/>
    <property type="project" value="InterPro"/>
</dbReference>
<dbReference type="InterPro" id="IPR036388">
    <property type="entry name" value="WH-like_DNA-bd_sf"/>
</dbReference>
<keyword evidence="4" id="KW-0804">Transcription</keyword>